<sequence>MRLFLLLSVVAVLVTAALAWSKEDHEIFDLVSALEAAEGKGTTFYSWLDIPSTASSTEISRAYRKKSIQLHPDKNPGVKGAHERFSRLGVIAKILRDAEGRKRYDFFYKNGVPRWRGTGYYYSRFRPGLGTVLIFLTILTSALQYVVQSLNYKRDKKRVEEIVGQARSAAWGNKLTPGEGQRKVKINLGGKPRVDEDGNLIPGRMVDMVVEGSDVFFLDSDGSLHIVDDSTAIPPAIRRTWFVLLVTNLWDKYVPQRKSTEEGTAGTDEDDIDESQSGTEGSGTVTPKEGVNGVASRPGSGRGAATTMAGGRRRKAVRKK</sequence>
<protein>
    <submittedName>
        <fullName evidence="1">DnaJ-domain-containing protein</fullName>
    </submittedName>
</protein>
<dbReference type="Proteomes" id="UP001055072">
    <property type="component" value="Unassembled WGS sequence"/>
</dbReference>
<name>A0ACB8UEM2_9APHY</name>
<keyword evidence="2" id="KW-1185">Reference proteome</keyword>
<gene>
    <name evidence="1" type="ORF">BDY19DRAFT_925629</name>
</gene>
<evidence type="ECO:0000313" key="1">
    <source>
        <dbReference type="EMBL" id="KAI0092693.1"/>
    </source>
</evidence>
<reference evidence="1" key="1">
    <citation type="journal article" date="2021" name="Environ. Microbiol.">
        <title>Gene family expansions and transcriptome signatures uncover fungal adaptations to wood decay.</title>
        <authorList>
            <person name="Hage H."/>
            <person name="Miyauchi S."/>
            <person name="Viragh M."/>
            <person name="Drula E."/>
            <person name="Min B."/>
            <person name="Chaduli D."/>
            <person name="Navarro D."/>
            <person name="Favel A."/>
            <person name="Norest M."/>
            <person name="Lesage-Meessen L."/>
            <person name="Balint B."/>
            <person name="Merenyi Z."/>
            <person name="de Eugenio L."/>
            <person name="Morin E."/>
            <person name="Martinez A.T."/>
            <person name="Baldrian P."/>
            <person name="Stursova M."/>
            <person name="Martinez M.J."/>
            <person name="Novotny C."/>
            <person name="Magnuson J.K."/>
            <person name="Spatafora J.W."/>
            <person name="Maurice S."/>
            <person name="Pangilinan J."/>
            <person name="Andreopoulos W."/>
            <person name="LaButti K."/>
            <person name="Hundley H."/>
            <person name="Na H."/>
            <person name="Kuo A."/>
            <person name="Barry K."/>
            <person name="Lipzen A."/>
            <person name="Henrissat B."/>
            <person name="Riley R."/>
            <person name="Ahrendt S."/>
            <person name="Nagy L.G."/>
            <person name="Grigoriev I.V."/>
            <person name="Martin F."/>
            <person name="Rosso M.N."/>
        </authorList>
    </citation>
    <scope>NUCLEOTIDE SEQUENCE</scope>
    <source>
        <strain evidence="1">CBS 384.51</strain>
    </source>
</reference>
<comment type="caution">
    <text evidence="1">The sequence shown here is derived from an EMBL/GenBank/DDBJ whole genome shotgun (WGS) entry which is preliminary data.</text>
</comment>
<organism evidence="1 2">
    <name type="scientific">Irpex rosettiformis</name>
    <dbReference type="NCBI Taxonomy" id="378272"/>
    <lineage>
        <taxon>Eukaryota</taxon>
        <taxon>Fungi</taxon>
        <taxon>Dikarya</taxon>
        <taxon>Basidiomycota</taxon>
        <taxon>Agaricomycotina</taxon>
        <taxon>Agaricomycetes</taxon>
        <taxon>Polyporales</taxon>
        <taxon>Irpicaceae</taxon>
        <taxon>Irpex</taxon>
    </lineage>
</organism>
<dbReference type="EMBL" id="MU274903">
    <property type="protein sequence ID" value="KAI0092693.1"/>
    <property type="molecule type" value="Genomic_DNA"/>
</dbReference>
<proteinExistence type="predicted"/>
<evidence type="ECO:0000313" key="2">
    <source>
        <dbReference type="Proteomes" id="UP001055072"/>
    </source>
</evidence>
<accession>A0ACB8UEM2</accession>